<proteinExistence type="predicted"/>
<dbReference type="Proteomes" id="UP001418222">
    <property type="component" value="Unassembled WGS sequence"/>
</dbReference>
<feature type="region of interest" description="Disordered" evidence="1">
    <location>
        <begin position="1"/>
        <end position="29"/>
    </location>
</feature>
<evidence type="ECO:0000313" key="2">
    <source>
        <dbReference type="EMBL" id="KAK8940559.1"/>
    </source>
</evidence>
<evidence type="ECO:0000256" key="1">
    <source>
        <dbReference type="SAM" id="MobiDB-lite"/>
    </source>
</evidence>
<sequence>MSSYWDPSTPSSSVLVRHGRDLPGNPKDLLSLKSRHWRSIPLQPRHRPLRPSGWRRAIQIARRASNFTMTMEWALFAPSSAQHVGVSYGVRVRAAS</sequence>
<keyword evidence="3" id="KW-1185">Reference proteome</keyword>
<organism evidence="2 3">
    <name type="scientific">Platanthera zijinensis</name>
    <dbReference type="NCBI Taxonomy" id="2320716"/>
    <lineage>
        <taxon>Eukaryota</taxon>
        <taxon>Viridiplantae</taxon>
        <taxon>Streptophyta</taxon>
        <taxon>Embryophyta</taxon>
        <taxon>Tracheophyta</taxon>
        <taxon>Spermatophyta</taxon>
        <taxon>Magnoliopsida</taxon>
        <taxon>Liliopsida</taxon>
        <taxon>Asparagales</taxon>
        <taxon>Orchidaceae</taxon>
        <taxon>Orchidoideae</taxon>
        <taxon>Orchideae</taxon>
        <taxon>Orchidinae</taxon>
        <taxon>Platanthera</taxon>
    </lineage>
</organism>
<evidence type="ECO:0000313" key="3">
    <source>
        <dbReference type="Proteomes" id="UP001418222"/>
    </source>
</evidence>
<dbReference type="EMBL" id="JBBWWQ010000008">
    <property type="protein sequence ID" value="KAK8940559.1"/>
    <property type="molecule type" value="Genomic_DNA"/>
</dbReference>
<dbReference type="AlphaFoldDB" id="A0AAP0G6E6"/>
<name>A0AAP0G6E6_9ASPA</name>
<feature type="compositionally biased region" description="Low complexity" evidence="1">
    <location>
        <begin position="1"/>
        <end position="13"/>
    </location>
</feature>
<protein>
    <submittedName>
        <fullName evidence="2">Uncharacterized protein</fullName>
    </submittedName>
</protein>
<gene>
    <name evidence="2" type="ORF">KSP39_PZI010460</name>
</gene>
<reference evidence="2 3" key="1">
    <citation type="journal article" date="2022" name="Nat. Plants">
        <title>Genomes of leafy and leafless Platanthera orchids illuminate the evolution of mycoheterotrophy.</title>
        <authorList>
            <person name="Li M.H."/>
            <person name="Liu K.W."/>
            <person name="Li Z."/>
            <person name="Lu H.C."/>
            <person name="Ye Q.L."/>
            <person name="Zhang D."/>
            <person name="Wang J.Y."/>
            <person name="Li Y.F."/>
            <person name="Zhong Z.M."/>
            <person name="Liu X."/>
            <person name="Yu X."/>
            <person name="Liu D.K."/>
            <person name="Tu X.D."/>
            <person name="Liu B."/>
            <person name="Hao Y."/>
            <person name="Liao X.Y."/>
            <person name="Jiang Y.T."/>
            <person name="Sun W.H."/>
            <person name="Chen J."/>
            <person name="Chen Y.Q."/>
            <person name="Ai Y."/>
            <person name="Zhai J.W."/>
            <person name="Wu S.S."/>
            <person name="Zhou Z."/>
            <person name="Hsiao Y.Y."/>
            <person name="Wu W.L."/>
            <person name="Chen Y.Y."/>
            <person name="Lin Y.F."/>
            <person name="Hsu J.L."/>
            <person name="Li C.Y."/>
            <person name="Wang Z.W."/>
            <person name="Zhao X."/>
            <person name="Zhong W.Y."/>
            <person name="Ma X.K."/>
            <person name="Ma L."/>
            <person name="Huang J."/>
            <person name="Chen G.Z."/>
            <person name="Huang M.Z."/>
            <person name="Huang L."/>
            <person name="Peng D.H."/>
            <person name="Luo Y.B."/>
            <person name="Zou S.Q."/>
            <person name="Chen S.P."/>
            <person name="Lan S."/>
            <person name="Tsai W.C."/>
            <person name="Van de Peer Y."/>
            <person name="Liu Z.J."/>
        </authorList>
    </citation>
    <scope>NUCLEOTIDE SEQUENCE [LARGE SCALE GENOMIC DNA]</scope>
    <source>
        <strain evidence="2">Lor287</strain>
    </source>
</reference>
<accession>A0AAP0G6E6</accession>
<comment type="caution">
    <text evidence="2">The sequence shown here is derived from an EMBL/GenBank/DDBJ whole genome shotgun (WGS) entry which is preliminary data.</text>
</comment>